<dbReference type="Gene3D" id="3.20.20.80">
    <property type="entry name" value="Glycosidases"/>
    <property type="match status" value="4"/>
</dbReference>
<evidence type="ECO:0000313" key="5">
    <source>
        <dbReference type="EMBL" id="KAI7732999.1"/>
    </source>
</evidence>
<gene>
    <name evidence="5" type="ORF">M8C21_024990</name>
</gene>
<evidence type="ECO:0000256" key="1">
    <source>
        <dbReference type="ARBA" id="ARBA00010838"/>
    </source>
</evidence>
<evidence type="ECO:0000256" key="4">
    <source>
        <dbReference type="SAM" id="SignalP"/>
    </source>
</evidence>
<dbReference type="GO" id="GO:0008422">
    <property type="term" value="F:beta-glucosidase activity"/>
    <property type="evidence" value="ECO:0007669"/>
    <property type="project" value="TreeGrafter"/>
</dbReference>
<dbReference type="AlphaFoldDB" id="A0AAD5G935"/>
<keyword evidence="4" id="KW-0732">Signal</keyword>
<keyword evidence="2" id="KW-0378">Hydrolase</keyword>
<keyword evidence="3" id="KW-0812">Transmembrane</keyword>
<dbReference type="PANTHER" id="PTHR10353">
    <property type="entry name" value="GLYCOSYL HYDROLASE"/>
    <property type="match status" value="1"/>
</dbReference>
<dbReference type="GO" id="GO:0005975">
    <property type="term" value="P:carbohydrate metabolic process"/>
    <property type="evidence" value="ECO:0007669"/>
    <property type="project" value="InterPro"/>
</dbReference>
<dbReference type="InterPro" id="IPR017853">
    <property type="entry name" value="GH"/>
</dbReference>
<proteinExistence type="inferred from homology"/>
<name>A0AAD5G935_AMBAR</name>
<feature type="chain" id="PRO_5042256869" evidence="4">
    <location>
        <begin position="25"/>
        <end position="1013"/>
    </location>
</feature>
<sequence length="1013" mass="115113">MKLKIPTISLFFFLISAPSTLLEASNNAYSDGGSVFKENEETQVKRSNFPSGFLFGTSTSAYQVEGAYLEDAKSLTNWDVFCHSVGCGENGENGDIADDHYHMFLRDIELMHSLGIQAYKFSISWARILPRGRFGKVNPAGIMFYNKIIDNLILKGIEPFVTIYHVEYPQELQDIYGSWLNPEMQEEFIYLAETCFKSFGDRVKYWITINEPKLLAEMAYGLGVFPPSRCSTPFGNCLHGNSDPKQGGSIGLAVNCKMYEPLTDSELDQQAAKRAFAFQTLDPIIFGEYPEEVKEYLGNDLPSFSLDEMNFMKNSIDFIGINHYSTTYAKDCTNSSCTATENRAIQGFVGTDGERDGVLIGEHTAVEGSYVVPRGMEEIVNLIKIRYNNKPMFITENGYSSPDVHEQRVDALINDVKRIEYHANYLASLAKSIREGADVHGYFAWSFLDSYEWLRGYDVRYGLHYVDRQTLTRTPKLSASWYRDFLTNNSGLINMETSREKLPILPCFIMKLIIIILTLSLFFFFLISAPATLLEASNNAYSDGGFILEETRIKRSDFPPEFLFGTATSALQVEGAYLEDGKSLSNWDVFCHSRGCNENADIADDHYHMFLGDIELMHSLGIQAYRFSVSWARILPRGRFGEVNPVGIMFYNNIIDNLILKGIEPFVTINHVDIPQELEDRYGSWLNPEMQEEFLYLAETCFKSFGDRVKYWITINEPKLLAELAYEWGFFPPCRCSEPFGDCLDGNSDVEPIIPTQGGSIGLTVHAYMYEPLTDSELDHQAAKRAFAFHSGWTLDPSIFGDYPDELKEYLGYALPSFTLDEKTFMKNNFIGINHYSAIYAKDCTNSSCSATGNSAIQGFLETVGERDGVLIGERTGNEISFVVPRGMEEIVNLIKIRYNNKPMFITENGYSSPDVHEQRVDELINDVKRIEYHTKYLASLAKSIRGGADVRGYFAWSFMDSFEWQNGYDVRYGLYYVDRQTLSRTPKLSASWYRDFLTNNTDFVIKETSRIT</sequence>
<keyword evidence="3" id="KW-1133">Transmembrane helix</keyword>
<reference evidence="5" key="1">
    <citation type="submission" date="2022-06" db="EMBL/GenBank/DDBJ databases">
        <title>Uncovering the hologenomic basis of an extraordinary plant invasion.</title>
        <authorList>
            <person name="Bieker V.C."/>
            <person name="Martin M.D."/>
            <person name="Gilbert T."/>
            <person name="Hodgins K."/>
            <person name="Battlay P."/>
            <person name="Petersen B."/>
            <person name="Wilson J."/>
        </authorList>
    </citation>
    <scope>NUCLEOTIDE SEQUENCE</scope>
    <source>
        <strain evidence="5">AA19_3_7</strain>
        <tissue evidence="5">Leaf</tissue>
    </source>
</reference>
<dbReference type="InterPro" id="IPR033132">
    <property type="entry name" value="GH_1_N_CS"/>
</dbReference>
<comment type="caution">
    <text evidence="5">The sequence shown here is derived from an EMBL/GenBank/DDBJ whole genome shotgun (WGS) entry which is preliminary data.</text>
</comment>
<keyword evidence="6" id="KW-1185">Reference proteome</keyword>
<dbReference type="PROSITE" id="PS00653">
    <property type="entry name" value="GLYCOSYL_HYDROL_F1_2"/>
    <property type="match status" value="1"/>
</dbReference>
<protein>
    <submittedName>
        <fullName evidence="5">Uncharacterized protein</fullName>
    </submittedName>
</protein>
<evidence type="ECO:0000313" key="6">
    <source>
        <dbReference type="Proteomes" id="UP001206925"/>
    </source>
</evidence>
<feature type="transmembrane region" description="Helical" evidence="3">
    <location>
        <begin position="508"/>
        <end position="527"/>
    </location>
</feature>
<organism evidence="5 6">
    <name type="scientific">Ambrosia artemisiifolia</name>
    <name type="common">Common ragweed</name>
    <dbReference type="NCBI Taxonomy" id="4212"/>
    <lineage>
        <taxon>Eukaryota</taxon>
        <taxon>Viridiplantae</taxon>
        <taxon>Streptophyta</taxon>
        <taxon>Embryophyta</taxon>
        <taxon>Tracheophyta</taxon>
        <taxon>Spermatophyta</taxon>
        <taxon>Magnoliopsida</taxon>
        <taxon>eudicotyledons</taxon>
        <taxon>Gunneridae</taxon>
        <taxon>Pentapetalae</taxon>
        <taxon>asterids</taxon>
        <taxon>campanulids</taxon>
        <taxon>Asterales</taxon>
        <taxon>Asteraceae</taxon>
        <taxon>Asteroideae</taxon>
        <taxon>Heliantheae alliance</taxon>
        <taxon>Heliantheae</taxon>
        <taxon>Ambrosia</taxon>
    </lineage>
</organism>
<dbReference type="Pfam" id="PF00232">
    <property type="entry name" value="Glyco_hydro_1"/>
    <property type="match status" value="2"/>
</dbReference>
<dbReference type="PRINTS" id="PR00131">
    <property type="entry name" value="GLHYDRLASE1"/>
</dbReference>
<feature type="signal peptide" evidence="4">
    <location>
        <begin position="1"/>
        <end position="24"/>
    </location>
</feature>
<accession>A0AAD5G935</accession>
<evidence type="ECO:0000256" key="2">
    <source>
        <dbReference type="ARBA" id="ARBA00022801"/>
    </source>
</evidence>
<comment type="similarity">
    <text evidence="1">Belongs to the glycosyl hydrolase 1 family.</text>
</comment>
<dbReference type="PANTHER" id="PTHR10353:SF268">
    <property type="entry name" value="BETA-GLUCOSIDASE"/>
    <property type="match status" value="1"/>
</dbReference>
<keyword evidence="3" id="KW-0472">Membrane</keyword>
<dbReference type="SUPFAM" id="SSF51445">
    <property type="entry name" value="(Trans)glycosidases"/>
    <property type="match status" value="2"/>
</dbReference>
<dbReference type="EMBL" id="JAMZMK010010099">
    <property type="protein sequence ID" value="KAI7732999.1"/>
    <property type="molecule type" value="Genomic_DNA"/>
</dbReference>
<dbReference type="Proteomes" id="UP001206925">
    <property type="component" value="Unassembled WGS sequence"/>
</dbReference>
<dbReference type="InterPro" id="IPR001360">
    <property type="entry name" value="Glyco_hydro_1"/>
</dbReference>
<evidence type="ECO:0000256" key="3">
    <source>
        <dbReference type="SAM" id="Phobius"/>
    </source>
</evidence>